<organism evidence="14">
    <name type="scientific">Medioppia subpectinata</name>
    <dbReference type="NCBI Taxonomy" id="1979941"/>
    <lineage>
        <taxon>Eukaryota</taxon>
        <taxon>Metazoa</taxon>
        <taxon>Ecdysozoa</taxon>
        <taxon>Arthropoda</taxon>
        <taxon>Chelicerata</taxon>
        <taxon>Arachnida</taxon>
        <taxon>Acari</taxon>
        <taxon>Acariformes</taxon>
        <taxon>Sarcoptiformes</taxon>
        <taxon>Oribatida</taxon>
        <taxon>Brachypylina</taxon>
        <taxon>Oppioidea</taxon>
        <taxon>Oppiidae</taxon>
        <taxon>Medioppia</taxon>
    </lineage>
</organism>
<evidence type="ECO:0000256" key="10">
    <source>
        <dbReference type="ARBA" id="ARBA00023201"/>
    </source>
</evidence>
<evidence type="ECO:0000256" key="7">
    <source>
        <dbReference type="ARBA" id="ARBA00023053"/>
    </source>
</evidence>
<feature type="non-terminal residue" evidence="14">
    <location>
        <position position="1"/>
    </location>
</feature>
<keyword evidence="8 12" id="KW-0406">Ion transport</keyword>
<keyword evidence="4 12" id="KW-0894">Sodium channel</keyword>
<dbReference type="GO" id="GO:0015280">
    <property type="term" value="F:ligand-gated sodium channel activity"/>
    <property type="evidence" value="ECO:0007669"/>
    <property type="project" value="TreeGrafter"/>
</dbReference>
<dbReference type="Proteomes" id="UP000759131">
    <property type="component" value="Unassembled WGS sequence"/>
</dbReference>
<protein>
    <submittedName>
        <fullName evidence="14">Uncharacterized protein</fullName>
    </submittedName>
</protein>
<comment type="similarity">
    <text evidence="2 12">Belongs to the amiloride-sensitive sodium channel (TC 1.A.6) family.</text>
</comment>
<keyword evidence="5 12" id="KW-0812">Transmembrane</keyword>
<dbReference type="Pfam" id="PF00858">
    <property type="entry name" value="ASC"/>
    <property type="match status" value="1"/>
</dbReference>
<evidence type="ECO:0000256" key="11">
    <source>
        <dbReference type="ARBA" id="ARBA00023303"/>
    </source>
</evidence>
<keyword evidence="11 12" id="KW-0407">Ion channel</keyword>
<keyword evidence="7" id="KW-0915">Sodium</keyword>
<reference evidence="14" key="1">
    <citation type="submission" date="2020-11" db="EMBL/GenBank/DDBJ databases">
        <authorList>
            <person name="Tran Van P."/>
        </authorList>
    </citation>
    <scope>NUCLEOTIDE SEQUENCE</scope>
</reference>
<proteinExistence type="inferred from homology"/>
<name>A0A7R9Q410_9ACAR</name>
<dbReference type="OrthoDB" id="6422108at2759"/>
<dbReference type="EMBL" id="OC864065">
    <property type="protein sequence ID" value="CAD7631455.1"/>
    <property type="molecule type" value="Genomic_DNA"/>
</dbReference>
<evidence type="ECO:0000256" key="13">
    <source>
        <dbReference type="SAM" id="Phobius"/>
    </source>
</evidence>
<evidence type="ECO:0000256" key="5">
    <source>
        <dbReference type="ARBA" id="ARBA00022692"/>
    </source>
</evidence>
<sequence length="220" mass="25278">ECIQVHPPFKIPSEACLHSINPGVSYDVVITKTKAILQPPPYQTDCYWICLQQELSNNCYDKCRPDCIDRHYHIEVENRAYPSDQQISRAISSDQERLLNMRQNAATINIWSNYLSDVTYVHTPAMSLIQLVCYLGGLAGLWLGVSVMTVSGWLAQLYPLFQKWKGKQSHIFLHCKRHLPVGNTTRISPDDLLLNPEHIARDHFMHRPSVCSLSQFNPRF</sequence>
<keyword evidence="6 13" id="KW-1133">Transmembrane helix</keyword>
<evidence type="ECO:0000256" key="9">
    <source>
        <dbReference type="ARBA" id="ARBA00023136"/>
    </source>
</evidence>
<dbReference type="AlphaFoldDB" id="A0A7R9Q410"/>
<dbReference type="GO" id="GO:0005886">
    <property type="term" value="C:plasma membrane"/>
    <property type="evidence" value="ECO:0007669"/>
    <property type="project" value="TreeGrafter"/>
</dbReference>
<feature type="transmembrane region" description="Helical" evidence="13">
    <location>
        <begin position="134"/>
        <end position="155"/>
    </location>
</feature>
<comment type="subcellular location">
    <subcellularLocation>
        <location evidence="1">Membrane</location>
        <topology evidence="1">Multi-pass membrane protein</topology>
    </subcellularLocation>
</comment>
<evidence type="ECO:0000256" key="8">
    <source>
        <dbReference type="ARBA" id="ARBA00023065"/>
    </source>
</evidence>
<keyword evidence="3 12" id="KW-0813">Transport</keyword>
<gene>
    <name evidence="14" type="ORF">OSB1V03_LOCUS11864</name>
</gene>
<keyword evidence="9 13" id="KW-0472">Membrane</keyword>
<evidence type="ECO:0000256" key="12">
    <source>
        <dbReference type="RuleBase" id="RU000679"/>
    </source>
</evidence>
<evidence type="ECO:0000313" key="14">
    <source>
        <dbReference type="EMBL" id="CAD7631455.1"/>
    </source>
</evidence>
<keyword evidence="15" id="KW-1185">Reference proteome</keyword>
<keyword evidence="10 12" id="KW-0739">Sodium transport</keyword>
<evidence type="ECO:0000256" key="4">
    <source>
        <dbReference type="ARBA" id="ARBA00022461"/>
    </source>
</evidence>
<evidence type="ECO:0000256" key="2">
    <source>
        <dbReference type="ARBA" id="ARBA00007193"/>
    </source>
</evidence>
<evidence type="ECO:0000256" key="1">
    <source>
        <dbReference type="ARBA" id="ARBA00004141"/>
    </source>
</evidence>
<dbReference type="Gene3D" id="1.10.287.770">
    <property type="entry name" value="YojJ-like"/>
    <property type="match status" value="1"/>
</dbReference>
<evidence type="ECO:0000256" key="6">
    <source>
        <dbReference type="ARBA" id="ARBA00022989"/>
    </source>
</evidence>
<dbReference type="PANTHER" id="PTHR11690">
    <property type="entry name" value="AMILORIDE-SENSITIVE SODIUM CHANNEL-RELATED"/>
    <property type="match status" value="1"/>
</dbReference>
<dbReference type="InterPro" id="IPR001873">
    <property type="entry name" value="ENaC"/>
</dbReference>
<evidence type="ECO:0000256" key="3">
    <source>
        <dbReference type="ARBA" id="ARBA00022448"/>
    </source>
</evidence>
<accession>A0A7R9Q410</accession>
<dbReference type="PRINTS" id="PR01078">
    <property type="entry name" value="AMINACHANNEL"/>
</dbReference>
<evidence type="ECO:0000313" key="15">
    <source>
        <dbReference type="Proteomes" id="UP000759131"/>
    </source>
</evidence>
<dbReference type="EMBL" id="CAJPIZ010009490">
    <property type="protein sequence ID" value="CAG2111885.1"/>
    <property type="molecule type" value="Genomic_DNA"/>
</dbReference>